<evidence type="ECO:0000313" key="1">
    <source>
        <dbReference type="EMBL" id="KAH0552566.1"/>
    </source>
</evidence>
<dbReference type="Proteomes" id="UP000826195">
    <property type="component" value="Unassembled WGS sequence"/>
</dbReference>
<proteinExistence type="predicted"/>
<sequence>MVGSTIFYAFPIWGINYIDKIETVQTNFFRRVLNLPQSTPNPHLRLELGLPKLSLNAYKLILKFLIKILEQDENSLFKICFIRQVELLDDPRGLIGNSKYNWAASLKKILQKTNITHLWGNWDASTWKATLNPTFKRVEQALKLEDIGALACHKALMSTIPLQEPLDNVLDIEKINQKNM</sequence>
<organism evidence="1 2">
    <name type="scientific">Cotesia glomerata</name>
    <name type="common">Lepidopteran parasitic wasp</name>
    <name type="synonym">Apanteles glomeratus</name>
    <dbReference type="NCBI Taxonomy" id="32391"/>
    <lineage>
        <taxon>Eukaryota</taxon>
        <taxon>Metazoa</taxon>
        <taxon>Ecdysozoa</taxon>
        <taxon>Arthropoda</taxon>
        <taxon>Hexapoda</taxon>
        <taxon>Insecta</taxon>
        <taxon>Pterygota</taxon>
        <taxon>Neoptera</taxon>
        <taxon>Endopterygota</taxon>
        <taxon>Hymenoptera</taxon>
        <taxon>Apocrita</taxon>
        <taxon>Ichneumonoidea</taxon>
        <taxon>Braconidae</taxon>
        <taxon>Microgastrinae</taxon>
        <taxon>Cotesia</taxon>
    </lineage>
</organism>
<accession>A0AAV7IKQ0</accession>
<keyword evidence="2" id="KW-1185">Reference proteome</keyword>
<evidence type="ECO:0000313" key="2">
    <source>
        <dbReference type="Proteomes" id="UP000826195"/>
    </source>
</evidence>
<comment type="caution">
    <text evidence="1">The sequence shown here is derived from an EMBL/GenBank/DDBJ whole genome shotgun (WGS) entry which is preliminary data.</text>
</comment>
<dbReference type="EMBL" id="JAHXZJ010001492">
    <property type="protein sequence ID" value="KAH0552566.1"/>
    <property type="molecule type" value="Genomic_DNA"/>
</dbReference>
<name>A0AAV7IKQ0_COTGL</name>
<protein>
    <submittedName>
        <fullName evidence="1">Uncharacterized protein</fullName>
    </submittedName>
</protein>
<dbReference type="AlphaFoldDB" id="A0AAV7IKQ0"/>
<gene>
    <name evidence="1" type="ORF">KQX54_012739</name>
</gene>
<reference evidence="1 2" key="1">
    <citation type="journal article" date="2021" name="J. Hered.">
        <title>A chromosome-level genome assembly of the parasitoid wasp, Cotesia glomerata (Hymenoptera: Braconidae).</title>
        <authorList>
            <person name="Pinto B.J."/>
            <person name="Weis J.J."/>
            <person name="Gamble T."/>
            <person name="Ode P.J."/>
            <person name="Paul R."/>
            <person name="Zaspel J.M."/>
        </authorList>
    </citation>
    <scope>NUCLEOTIDE SEQUENCE [LARGE SCALE GENOMIC DNA]</scope>
    <source>
        <strain evidence="1">CgM1</strain>
    </source>
</reference>